<proteinExistence type="inferred from homology"/>
<dbReference type="PANTHER" id="PTHR10146:SF14">
    <property type="entry name" value="PYRIDOXAL PHOSPHATE HOMEOSTASIS PROTEIN"/>
    <property type="match status" value="1"/>
</dbReference>
<dbReference type="Pfam" id="PF01168">
    <property type="entry name" value="Ala_racemase_N"/>
    <property type="match status" value="1"/>
</dbReference>
<dbReference type="InterPro" id="IPR029066">
    <property type="entry name" value="PLP-binding_barrel"/>
</dbReference>
<dbReference type="InterPro" id="IPR011078">
    <property type="entry name" value="PyrdxlP_homeostasis"/>
</dbReference>
<dbReference type="CDD" id="cd06824">
    <property type="entry name" value="PLPDE_III_Yggs_like"/>
    <property type="match status" value="1"/>
</dbReference>
<organism evidence="3">
    <name type="scientific">hydrothermal vent metagenome</name>
    <dbReference type="NCBI Taxonomy" id="652676"/>
    <lineage>
        <taxon>unclassified sequences</taxon>
        <taxon>metagenomes</taxon>
        <taxon>ecological metagenomes</taxon>
    </lineage>
</organism>
<dbReference type="HAMAP" id="MF_02087">
    <property type="entry name" value="PLP_homeostasis"/>
    <property type="match status" value="1"/>
</dbReference>
<keyword evidence="1" id="KW-0663">Pyridoxal phosphate</keyword>
<protein>
    <recommendedName>
        <fullName evidence="2">Alanine racemase N-terminal domain-containing protein</fullName>
    </recommendedName>
</protein>
<gene>
    <name evidence="3" type="ORF">MNB_SUP05-10-594</name>
</gene>
<evidence type="ECO:0000313" key="3">
    <source>
        <dbReference type="EMBL" id="SFV77955.1"/>
    </source>
</evidence>
<dbReference type="GO" id="GO:0030170">
    <property type="term" value="F:pyridoxal phosphate binding"/>
    <property type="evidence" value="ECO:0007669"/>
    <property type="project" value="InterPro"/>
</dbReference>
<accession>A0A1W1DBF4</accession>
<name>A0A1W1DBF4_9ZZZZ</name>
<evidence type="ECO:0000256" key="1">
    <source>
        <dbReference type="ARBA" id="ARBA00022898"/>
    </source>
</evidence>
<dbReference type="PROSITE" id="PS01211">
    <property type="entry name" value="UPF0001"/>
    <property type="match status" value="1"/>
</dbReference>
<dbReference type="NCBIfam" id="TIGR00044">
    <property type="entry name" value="YggS family pyridoxal phosphate-dependent enzyme"/>
    <property type="match status" value="1"/>
</dbReference>
<dbReference type="Gene3D" id="3.20.20.10">
    <property type="entry name" value="Alanine racemase"/>
    <property type="match status" value="1"/>
</dbReference>
<dbReference type="EMBL" id="FPHQ01000260">
    <property type="protein sequence ID" value="SFV77955.1"/>
    <property type="molecule type" value="Genomic_DNA"/>
</dbReference>
<reference evidence="3" key="1">
    <citation type="submission" date="2016-10" db="EMBL/GenBank/DDBJ databases">
        <authorList>
            <person name="de Groot N.N."/>
        </authorList>
    </citation>
    <scope>NUCLEOTIDE SEQUENCE</scope>
</reference>
<dbReference type="PIRSF" id="PIRSF004848">
    <property type="entry name" value="YBL036c_PLPDEIII"/>
    <property type="match status" value="1"/>
</dbReference>
<dbReference type="InterPro" id="IPR001608">
    <property type="entry name" value="Ala_racemase_N"/>
</dbReference>
<dbReference type="FunFam" id="3.20.20.10:FF:000018">
    <property type="entry name" value="Pyridoxal phosphate homeostasis protein"/>
    <property type="match status" value="1"/>
</dbReference>
<dbReference type="SUPFAM" id="SSF51419">
    <property type="entry name" value="PLP-binding barrel"/>
    <property type="match status" value="1"/>
</dbReference>
<sequence length="212" mass="24217">MIQDNLKKVQERIHTLDKNHQVTLIAVSKTKPASDLQQAIDAGQRHFGENYLQEALDKIDSLKNQNLIWHFIGPIQSNKAKQIAQNFDWVHSVDRLKIAKRLNDQRSEDMEKLNILLQVNIDNESTKSGVLIDEIDELVTHFENFQNIALRGFMCIPNPDNTEQSFKKMAEILKKHPNLDTLSMGMSADLELAIENGANFVRIGTDIFGKRV</sequence>
<feature type="domain" description="Alanine racemase N-terminal" evidence="2">
    <location>
        <begin position="5"/>
        <end position="210"/>
    </location>
</feature>
<evidence type="ECO:0000259" key="2">
    <source>
        <dbReference type="Pfam" id="PF01168"/>
    </source>
</evidence>
<dbReference type="PANTHER" id="PTHR10146">
    <property type="entry name" value="PROLINE SYNTHETASE CO-TRANSCRIBED BACTERIAL HOMOLOG PROTEIN"/>
    <property type="match status" value="1"/>
</dbReference>
<dbReference type="AlphaFoldDB" id="A0A1W1DBF4"/>